<dbReference type="EMBL" id="AGNL01015589">
    <property type="protein sequence ID" value="EJK65671.1"/>
    <property type="molecule type" value="Genomic_DNA"/>
</dbReference>
<gene>
    <name evidence="1" type="ORF">THAOC_13451</name>
</gene>
<evidence type="ECO:0000313" key="1">
    <source>
        <dbReference type="EMBL" id="EJK65671.1"/>
    </source>
</evidence>
<protein>
    <submittedName>
        <fullName evidence="1">Uncharacterized protein</fullName>
    </submittedName>
</protein>
<dbReference type="AlphaFoldDB" id="K0SXG8"/>
<name>K0SXG8_THAOC</name>
<sequence>MSSHICPFSLRELAAFDGLELAVIHEKNPLASSADASVGACHSCGLEDLVAYLHDGSGSKMCPVSQAFAVSYVCDKPASRSLSGITMGKSDTAFEVICFRHGAISYFLSAQNSCRATTRIANVLNIDEQRMKIILKGKVIYPNKNGDGNLDDVSGQILSVSKTDIIQHKKRPSLVVMGSRNSRSDLGSTAQSRSSLAATMFSFASFLAPSSLVNLTVNFIRKMLNCTATVFGAGWLFAKSIISPPNRRNE</sequence>
<evidence type="ECO:0000313" key="2">
    <source>
        <dbReference type="Proteomes" id="UP000266841"/>
    </source>
</evidence>
<dbReference type="Proteomes" id="UP000266841">
    <property type="component" value="Unassembled WGS sequence"/>
</dbReference>
<proteinExistence type="predicted"/>
<comment type="caution">
    <text evidence="1">The sequence shown here is derived from an EMBL/GenBank/DDBJ whole genome shotgun (WGS) entry which is preliminary data.</text>
</comment>
<accession>K0SXG8</accession>
<dbReference type="OrthoDB" id="10650711at2759"/>
<organism evidence="1 2">
    <name type="scientific">Thalassiosira oceanica</name>
    <name type="common">Marine diatom</name>
    <dbReference type="NCBI Taxonomy" id="159749"/>
    <lineage>
        <taxon>Eukaryota</taxon>
        <taxon>Sar</taxon>
        <taxon>Stramenopiles</taxon>
        <taxon>Ochrophyta</taxon>
        <taxon>Bacillariophyta</taxon>
        <taxon>Coscinodiscophyceae</taxon>
        <taxon>Thalassiosirophycidae</taxon>
        <taxon>Thalassiosirales</taxon>
        <taxon>Thalassiosiraceae</taxon>
        <taxon>Thalassiosira</taxon>
    </lineage>
</organism>
<reference evidence="1 2" key="1">
    <citation type="journal article" date="2012" name="Genome Biol.">
        <title>Genome and low-iron response of an oceanic diatom adapted to chronic iron limitation.</title>
        <authorList>
            <person name="Lommer M."/>
            <person name="Specht M."/>
            <person name="Roy A.S."/>
            <person name="Kraemer L."/>
            <person name="Andreson R."/>
            <person name="Gutowska M.A."/>
            <person name="Wolf J."/>
            <person name="Bergner S.V."/>
            <person name="Schilhabel M.B."/>
            <person name="Klostermeier U.C."/>
            <person name="Beiko R.G."/>
            <person name="Rosenstiel P."/>
            <person name="Hippler M."/>
            <person name="Laroche J."/>
        </authorList>
    </citation>
    <scope>NUCLEOTIDE SEQUENCE [LARGE SCALE GENOMIC DNA]</scope>
    <source>
        <strain evidence="1 2">CCMP1005</strain>
    </source>
</reference>
<keyword evidence="2" id="KW-1185">Reference proteome</keyword>